<accession>A0A1G5SEU3</accession>
<sequence>MLRQHFLFAPCLTWSPEFLEVLQSYFLFLFFVTLMLLRHSLRIFLAGISLLLLLASCSVVRLSYSQEPQLTWWWLDHYVNFSREQEPLAKEAIYHWFVAGRKNCAVA</sequence>
<gene>
    <name evidence="2" type="ORF">NSMM_310021</name>
</gene>
<reference evidence="2 3" key="1">
    <citation type="submission" date="2016-10" db="EMBL/GenBank/DDBJ databases">
        <authorList>
            <person name="de Groot N.N."/>
        </authorList>
    </citation>
    <scope>NUCLEOTIDE SEQUENCE [LARGE SCALE GENOMIC DNA]</scope>
    <source>
        <strain evidence="2">1</strain>
    </source>
</reference>
<dbReference type="AlphaFoldDB" id="A0A1G5SEU3"/>
<feature type="transmembrane region" description="Helical" evidence="1">
    <location>
        <begin position="20"/>
        <end position="37"/>
    </location>
</feature>
<dbReference type="Proteomes" id="UP000198729">
    <property type="component" value="Unassembled WGS sequence"/>
</dbReference>
<keyword evidence="1" id="KW-0472">Membrane</keyword>
<proteinExistence type="predicted"/>
<keyword evidence="1" id="KW-1133">Transmembrane helix</keyword>
<organism evidence="2 3">
    <name type="scientific">Nitrosomonas mobilis</name>
    <dbReference type="NCBI Taxonomy" id="51642"/>
    <lineage>
        <taxon>Bacteria</taxon>
        <taxon>Pseudomonadati</taxon>
        <taxon>Pseudomonadota</taxon>
        <taxon>Betaproteobacteria</taxon>
        <taxon>Nitrosomonadales</taxon>
        <taxon>Nitrosomonadaceae</taxon>
        <taxon>Nitrosomonas</taxon>
    </lineage>
</organism>
<protein>
    <submittedName>
        <fullName evidence="2">Uncharacterized protein</fullName>
    </submittedName>
</protein>
<dbReference type="RefSeq" id="WP_245654673.1">
    <property type="nucleotide sequence ID" value="NZ_FMWO01000038.1"/>
</dbReference>
<keyword evidence="3" id="KW-1185">Reference proteome</keyword>
<dbReference type="EMBL" id="FMWO01000038">
    <property type="protein sequence ID" value="SCZ84939.1"/>
    <property type="molecule type" value="Genomic_DNA"/>
</dbReference>
<name>A0A1G5SEU3_9PROT</name>
<keyword evidence="1" id="KW-0812">Transmembrane</keyword>
<evidence type="ECO:0000313" key="2">
    <source>
        <dbReference type="EMBL" id="SCZ84939.1"/>
    </source>
</evidence>
<evidence type="ECO:0000313" key="3">
    <source>
        <dbReference type="Proteomes" id="UP000198729"/>
    </source>
</evidence>
<feature type="transmembrane region" description="Helical" evidence="1">
    <location>
        <begin position="44"/>
        <end position="64"/>
    </location>
</feature>
<evidence type="ECO:0000256" key="1">
    <source>
        <dbReference type="SAM" id="Phobius"/>
    </source>
</evidence>